<keyword evidence="4" id="KW-1185">Reference proteome</keyword>
<dbReference type="AlphaFoldDB" id="A0A1T2X459"/>
<dbReference type="STRING" id="1324314.BVG16_23010"/>
<feature type="transmembrane region" description="Helical" evidence="1">
    <location>
        <begin position="21"/>
        <end position="41"/>
    </location>
</feature>
<keyword evidence="1" id="KW-1133">Transmembrane helix</keyword>
<protein>
    <recommendedName>
        <fullName evidence="2">DUF1648 domain-containing protein</fullName>
    </recommendedName>
</protein>
<dbReference type="Pfam" id="PF07853">
    <property type="entry name" value="DUF1648"/>
    <property type="match status" value="1"/>
</dbReference>
<sequence length="165" mass="19005">MASQRVRATIPKSLTEIWHDVISIAVICVLILYVGLLWTNVQDIIPIHFNVAGEVDGWGSKYLMLFLPATNLLIFSLLSMISRYPHTFSYPVEITEVNVQEKYGLARMMLSWLKLEITLLSSYVEWSMMQVALGERMGLGSWFLPVSFIAVFGTIGWYFYRLMRK</sequence>
<evidence type="ECO:0000256" key="1">
    <source>
        <dbReference type="SAM" id="Phobius"/>
    </source>
</evidence>
<dbReference type="RefSeq" id="WP_078501547.1">
    <property type="nucleotide sequence ID" value="NZ_MSZX01000010.1"/>
</dbReference>
<feature type="transmembrane region" description="Helical" evidence="1">
    <location>
        <begin position="139"/>
        <end position="160"/>
    </location>
</feature>
<feature type="transmembrane region" description="Helical" evidence="1">
    <location>
        <begin position="61"/>
        <end position="81"/>
    </location>
</feature>
<accession>A0A1T2X459</accession>
<evidence type="ECO:0000313" key="4">
    <source>
        <dbReference type="Proteomes" id="UP000190188"/>
    </source>
</evidence>
<dbReference type="Proteomes" id="UP000190188">
    <property type="component" value="Unassembled WGS sequence"/>
</dbReference>
<keyword evidence="1" id="KW-0472">Membrane</keyword>
<dbReference type="InterPro" id="IPR012867">
    <property type="entry name" value="DUF1648"/>
</dbReference>
<gene>
    <name evidence="3" type="ORF">BVG16_23010</name>
</gene>
<evidence type="ECO:0000313" key="3">
    <source>
        <dbReference type="EMBL" id="OPA74632.1"/>
    </source>
</evidence>
<dbReference type="OrthoDB" id="9808690at2"/>
<name>A0A1T2X459_9BACL</name>
<organism evidence="3 4">
    <name type="scientific">Paenibacillus selenitireducens</name>
    <dbReference type="NCBI Taxonomy" id="1324314"/>
    <lineage>
        <taxon>Bacteria</taxon>
        <taxon>Bacillati</taxon>
        <taxon>Bacillota</taxon>
        <taxon>Bacilli</taxon>
        <taxon>Bacillales</taxon>
        <taxon>Paenibacillaceae</taxon>
        <taxon>Paenibacillus</taxon>
    </lineage>
</organism>
<comment type="caution">
    <text evidence="3">The sequence shown here is derived from an EMBL/GenBank/DDBJ whole genome shotgun (WGS) entry which is preliminary data.</text>
</comment>
<keyword evidence="1" id="KW-0812">Transmembrane</keyword>
<dbReference type="EMBL" id="MSZX01000010">
    <property type="protein sequence ID" value="OPA74632.1"/>
    <property type="molecule type" value="Genomic_DNA"/>
</dbReference>
<evidence type="ECO:0000259" key="2">
    <source>
        <dbReference type="Pfam" id="PF07853"/>
    </source>
</evidence>
<feature type="domain" description="DUF1648" evidence="2">
    <location>
        <begin position="27"/>
        <end position="69"/>
    </location>
</feature>
<reference evidence="3 4" key="1">
    <citation type="submission" date="2017-01" db="EMBL/GenBank/DDBJ databases">
        <title>Genome analysis of Paenibacillus selenitrireducens ES3-24.</title>
        <authorList>
            <person name="Xu D."/>
            <person name="Yao R."/>
            <person name="Zheng S."/>
        </authorList>
    </citation>
    <scope>NUCLEOTIDE SEQUENCE [LARGE SCALE GENOMIC DNA]</scope>
    <source>
        <strain evidence="3 4">ES3-24</strain>
    </source>
</reference>
<proteinExistence type="predicted"/>